<dbReference type="Proteomes" id="UP000075714">
    <property type="component" value="Unassembled WGS sequence"/>
</dbReference>
<keyword evidence="2" id="KW-0813">Transport</keyword>
<keyword evidence="5" id="KW-0472">Membrane</keyword>
<evidence type="ECO:0000256" key="4">
    <source>
        <dbReference type="ARBA" id="ARBA00022989"/>
    </source>
</evidence>
<gene>
    <name evidence="6" type="ORF">GPECTOR_84g313</name>
</gene>
<evidence type="ECO:0000256" key="2">
    <source>
        <dbReference type="ARBA" id="ARBA00022448"/>
    </source>
</evidence>
<dbReference type="Gene3D" id="3.40.50.300">
    <property type="entry name" value="P-loop containing nucleotide triphosphate hydrolases"/>
    <property type="match status" value="1"/>
</dbReference>
<keyword evidence="7" id="KW-1185">Reference proteome</keyword>
<dbReference type="OrthoDB" id="1720926at2759"/>
<reference evidence="7" key="1">
    <citation type="journal article" date="2016" name="Nat. Commun.">
        <title>The Gonium pectorale genome demonstrates co-option of cell cycle regulation during the evolution of multicellularity.</title>
        <authorList>
            <person name="Hanschen E.R."/>
            <person name="Marriage T.N."/>
            <person name="Ferris P.J."/>
            <person name="Hamaji T."/>
            <person name="Toyoda A."/>
            <person name="Fujiyama A."/>
            <person name="Neme R."/>
            <person name="Noguchi H."/>
            <person name="Minakuchi Y."/>
            <person name="Suzuki M."/>
            <person name="Kawai-Toyooka H."/>
            <person name="Smith D.R."/>
            <person name="Sparks H."/>
            <person name="Anderson J."/>
            <person name="Bakaric R."/>
            <person name="Luria V."/>
            <person name="Karger A."/>
            <person name="Kirschner M.W."/>
            <person name="Durand P.M."/>
            <person name="Michod R.E."/>
            <person name="Nozaki H."/>
            <person name="Olson B.J."/>
        </authorList>
    </citation>
    <scope>NUCLEOTIDE SEQUENCE [LARGE SCALE GENOMIC DNA]</scope>
    <source>
        <strain evidence="7">NIES-2863</strain>
    </source>
</reference>
<sequence>MEGARAELQDIAVSLNMYMWQDVVTGTEQDSGISGGERKRANIGVGLVGFSPVLFLDEPTSGMDAAGSYAISKILRRLANTKAMNIIAVMHMPRQDSFGLFEHVLLLGGNGSQIFEGSPDECNTYFIDLKFRLKRFV</sequence>
<comment type="caution">
    <text evidence="6">The sequence shown here is derived from an EMBL/GenBank/DDBJ whole genome shotgun (WGS) entry which is preliminary data.</text>
</comment>
<evidence type="ECO:0000313" key="6">
    <source>
        <dbReference type="EMBL" id="KXZ43637.1"/>
    </source>
</evidence>
<evidence type="ECO:0000313" key="7">
    <source>
        <dbReference type="Proteomes" id="UP000075714"/>
    </source>
</evidence>
<dbReference type="PANTHER" id="PTHR48041:SF91">
    <property type="entry name" value="ABC TRANSPORTER G FAMILY MEMBER 28"/>
    <property type="match status" value="1"/>
</dbReference>
<dbReference type="InterPro" id="IPR027417">
    <property type="entry name" value="P-loop_NTPase"/>
</dbReference>
<dbReference type="AlphaFoldDB" id="A0A150G1C2"/>
<keyword evidence="3" id="KW-0812">Transmembrane</keyword>
<name>A0A150G1C2_GONPE</name>
<dbReference type="InterPro" id="IPR050352">
    <property type="entry name" value="ABCG_transporters"/>
</dbReference>
<keyword evidence="4" id="KW-1133">Transmembrane helix</keyword>
<protein>
    <recommendedName>
        <fullName evidence="8">ABC transporter domain-containing protein</fullName>
    </recommendedName>
</protein>
<dbReference type="GO" id="GO:0016020">
    <property type="term" value="C:membrane"/>
    <property type="evidence" value="ECO:0007669"/>
    <property type="project" value="UniProtKB-SubCell"/>
</dbReference>
<comment type="subcellular location">
    <subcellularLocation>
        <location evidence="1">Membrane</location>
        <topology evidence="1">Multi-pass membrane protein</topology>
    </subcellularLocation>
</comment>
<proteinExistence type="predicted"/>
<dbReference type="EMBL" id="LSYV01000085">
    <property type="protein sequence ID" value="KXZ43637.1"/>
    <property type="molecule type" value="Genomic_DNA"/>
</dbReference>
<evidence type="ECO:0000256" key="3">
    <source>
        <dbReference type="ARBA" id="ARBA00022692"/>
    </source>
</evidence>
<accession>A0A150G1C2</accession>
<organism evidence="6 7">
    <name type="scientific">Gonium pectorale</name>
    <name type="common">Green alga</name>
    <dbReference type="NCBI Taxonomy" id="33097"/>
    <lineage>
        <taxon>Eukaryota</taxon>
        <taxon>Viridiplantae</taxon>
        <taxon>Chlorophyta</taxon>
        <taxon>core chlorophytes</taxon>
        <taxon>Chlorophyceae</taxon>
        <taxon>CS clade</taxon>
        <taxon>Chlamydomonadales</taxon>
        <taxon>Volvocaceae</taxon>
        <taxon>Gonium</taxon>
    </lineage>
</organism>
<evidence type="ECO:0000256" key="1">
    <source>
        <dbReference type="ARBA" id="ARBA00004141"/>
    </source>
</evidence>
<dbReference type="GO" id="GO:0042626">
    <property type="term" value="F:ATPase-coupled transmembrane transporter activity"/>
    <property type="evidence" value="ECO:0007669"/>
    <property type="project" value="TreeGrafter"/>
</dbReference>
<evidence type="ECO:0008006" key="8">
    <source>
        <dbReference type="Google" id="ProtNLM"/>
    </source>
</evidence>
<dbReference type="SUPFAM" id="SSF52540">
    <property type="entry name" value="P-loop containing nucleoside triphosphate hydrolases"/>
    <property type="match status" value="1"/>
</dbReference>
<evidence type="ECO:0000256" key="5">
    <source>
        <dbReference type="ARBA" id="ARBA00023136"/>
    </source>
</evidence>
<dbReference type="PANTHER" id="PTHR48041">
    <property type="entry name" value="ABC TRANSPORTER G FAMILY MEMBER 28"/>
    <property type="match status" value="1"/>
</dbReference>